<feature type="transmembrane region" description="Helical" evidence="5">
    <location>
        <begin position="356"/>
        <end position="374"/>
    </location>
</feature>
<feature type="transmembrane region" description="Helical" evidence="5">
    <location>
        <begin position="591"/>
        <end position="610"/>
    </location>
</feature>
<evidence type="ECO:0000256" key="4">
    <source>
        <dbReference type="ARBA" id="ARBA00023136"/>
    </source>
</evidence>
<dbReference type="GO" id="GO:0016020">
    <property type="term" value="C:membrane"/>
    <property type="evidence" value="ECO:0007669"/>
    <property type="project" value="UniProtKB-SubCell"/>
</dbReference>
<sequence length="726" mass="79659">MSNNDNQNSESDLLRFISLSLAASLILFYFSTDGLADDFVSVAWMIPVFPIVSFVAILLFGHMDSRKGGSFALAGIGLSAVFSLAIAYDVLIQNSLHGEYVESTRTWFSGATYSFDFGTYVDALAALLLLVVGLVSYLVIVFSTSYMEEEGDRQVRYFAEISLFVGVMLGLVVANSFLLMFIFWELVGVCSYLLIGFWYEKPSAASAAKKAFLVTRVGDVFLLMGLVILYSTFGTLRYSELFDNPEDLAANATELKWATLCIFGGAVGKSAQFPLHVWLPDAMEGPTTVSALIHAATMVKAGVFLVARAYPLIVHSPDTAIYIAVTGGVTAFIAASMAMVMYDIKRVLAYSTISQLGYMFLALGTGAWAVWHAAENGIEDHAQGYTAGLFHLMNHAFFKALLFLGSGAVIHSVHTQDMREMGGLRKGMPITSAAMGLGVLSIAGVPFFSGFWSKDEILEAVHHNSEAEGIFGILWWLALLTAAMTAFYMTRLWMMTFSGPENRVVEEMVESKDHAETGNWELKSKTIKSHAHEAPLAMTAPLMILASLAVFSGFSLFLGEGFGSRVYYGHHADSESMIQWSILDHILTSSLTYLSVIVGLSGVILGYLFYKRDSEGQTTFSPAFVESFAVTSYLHVFLSNRLYMSKFFDWFGMRTWDTVARACDWFDIYIIDGIVNCVASASQFFSSQVRKLNSGFTGHYASLTVGGLGALVVITRIIMPFMGWSL</sequence>
<dbReference type="PANTHER" id="PTHR42829">
    <property type="entry name" value="NADH-UBIQUINONE OXIDOREDUCTASE CHAIN 5"/>
    <property type="match status" value="1"/>
</dbReference>
<dbReference type="Pfam" id="PF00361">
    <property type="entry name" value="Proton_antipo_M"/>
    <property type="match status" value="1"/>
</dbReference>
<accession>A0A7J4GTV6</accession>
<dbReference type="Pfam" id="PF00662">
    <property type="entry name" value="Proton_antipo_N"/>
    <property type="match status" value="1"/>
</dbReference>
<comment type="subcellular location">
    <subcellularLocation>
        <location evidence="1">Membrane</location>
        <topology evidence="1">Multi-pass membrane protein</topology>
    </subcellularLocation>
</comment>
<feature type="transmembrane region" description="Helical" evidence="5">
    <location>
        <begin position="211"/>
        <end position="233"/>
    </location>
</feature>
<evidence type="ECO:0000259" key="7">
    <source>
        <dbReference type="Pfam" id="PF00662"/>
    </source>
</evidence>
<dbReference type="InterPro" id="IPR001516">
    <property type="entry name" value="Proton_antipo_N"/>
</dbReference>
<organism evidence="8 9">
    <name type="scientific">Marine Group III euryarchaeote</name>
    <dbReference type="NCBI Taxonomy" id="2173149"/>
    <lineage>
        <taxon>Archaea</taxon>
        <taxon>Methanobacteriati</taxon>
        <taxon>Thermoplasmatota</taxon>
        <taxon>Thermoplasmata</taxon>
        <taxon>Candidatus Thermoprofundales</taxon>
    </lineage>
</organism>
<feature type="transmembrane region" description="Helical" evidence="5">
    <location>
        <begin position="473"/>
        <end position="493"/>
    </location>
</feature>
<proteinExistence type="predicted"/>
<feature type="transmembrane region" description="Helical" evidence="5">
    <location>
        <begin position="123"/>
        <end position="143"/>
    </location>
</feature>
<feature type="domain" description="NADH-Ubiquinone oxidoreductase (complex I) chain 5 N-terminal" evidence="7">
    <location>
        <begin position="107"/>
        <end position="158"/>
    </location>
</feature>
<keyword evidence="8" id="KW-0560">Oxidoreductase</keyword>
<gene>
    <name evidence="8" type="ORF">EYQ70_00845</name>
</gene>
<dbReference type="PRINTS" id="PR01435">
    <property type="entry name" value="NPOXDRDTASE5"/>
</dbReference>
<keyword evidence="4 5" id="KW-0472">Membrane</keyword>
<evidence type="ECO:0000256" key="3">
    <source>
        <dbReference type="ARBA" id="ARBA00022989"/>
    </source>
</evidence>
<feature type="transmembrane region" description="Helical" evidence="5">
    <location>
        <begin position="42"/>
        <end position="61"/>
    </location>
</feature>
<dbReference type="GO" id="GO:0008137">
    <property type="term" value="F:NADH dehydrogenase (ubiquinone) activity"/>
    <property type="evidence" value="ECO:0007669"/>
    <property type="project" value="InterPro"/>
</dbReference>
<dbReference type="EC" id="1.6.5.-" evidence="8"/>
<comment type="caution">
    <text evidence="8">The sequence shown here is derived from an EMBL/GenBank/DDBJ whole genome shotgun (WGS) entry which is preliminary data.</text>
</comment>
<feature type="transmembrane region" description="Helical" evidence="5">
    <location>
        <begin position="68"/>
        <end position="88"/>
    </location>
</feature>
<feature type="transmembrane region" description="Helical" evidence="5">
    <location>
        <begin position="12"/>
        <end position="30"/>
    </location>
</feature>
<keyword evidence="3 5" id="KW-1133">Transmembrane helix</keyword>
<keyword evidence="2 5" id="KW-0812">Transmembrane</keyword>
<dbReference type="GO" id="GO:0003954">
    <property type="term" value="F:NADH dehydrogenase activity"/>
    <property type="evidence" value="ECO:0007669"/>
    <property type="project" value="TreeGrafter"/>
</dbReference>
<evidence type="ECO:0000313" key="8">
    <source>
        <dbReference type="EMBL" id="HIF36960.1"/>
    </source>
</evidence>
<dbReference type="Proteomes" id="UP000585802">
    <property type="component" value="Unassembled WGS sequence"/>
</dbReference>
<evidence type="ECO:0000259" key="6">
    <source>
        <dbReference type="Pfam" id="PF00361"/>
    </source>
</evidence>
<dbReference type="PANTHER" id="PTHR42829:SF2">
    <property type="entry name" value="NADH-UBIQUINONE OXIDOREDUCTASE CHAIN 5"/>
    <property type="match status" value="1"/>
</dbReference>
<dbReference type="InterPro" id="IPR018393">
    <property type="entry name" value="NADHpl_OxRdtase_5_subgr"/>
</dbReference>
<dbReference type="InterPro" id="IPR001750">
    <property type="entry name" value="ND/Mrp_TM"/>
</dbReference>
<evidence type="ECO:0000256" key="1">
    <source>
        <dbReference type="ARBA" id="ARBA00004141"/>
    </source>
</evidence>
<dbReference type="GO" id="GO:0042773">
    <property type="term" value="P:ATP synthesis coupled electron transport"/>
    <property type="evidence" value="ECO:0007669"/>
    <property type="project" value="InterPro"/>
</dbReference>
<feature type="transmembrane region" description="Helical" evidence="5">
    <location>
        <begin position="155"/>
        <end position="174"/>
    </location>
</feature>
<feature type="transmembrane region" description="Helical" evidence="5">
    <location>
        <begin position="534"/>
        <end position="558"/>
    </location>
</feature>
<feature type="transmembrane region" description="Helical" evidence="5">
    <location>
        <begin position="180"/>
        <end position="199"/>
    </location>
</feature>
<evidence type="ECO:0000313" key="9">
    <source>
        <dbReference type="Proteomes" id="UP000585802"/>
    </source>
</evidence>
<feature type="transmembrane region" description="Helical" evidence="5">
    <location>
        <begin position="394"/>
        <end position="413"/>
    </location>
</feature>
<feature type="transmembrane region" description="Helical" evidence="5">
    <location>
        <begin position="700"/>
        <end position="719"/>
    </location>
</feature>
<feature type="domain" description="NADH:quinone oxidoreductase/Mrp antiporter transmembrane" evidence="6">
    <location>
        <begin position="174"/>
        <end position="466"/>
    </location>
</feature>
<feature type="transmembrane region" description="Helical" evidence="5">
    <location>
        <begin position="434"/>
        <end position="453"/>
    </location>
</feature>
<evidence type="ECO:0000256" key="5">
    <source>
        <dbReference type="SAM" id="Phobius"/>
    </source>
</evidence>
<dbReference type="Gene3D" id="1.20.5.2700">
    <property type="match status" value="1"/>
</dbReference>
<reference evidence="9" key="1">
    <citation type="journal article" date="2019" name="bioRxiv">
        <title>Genome diversification in globally distributed novel marine Proteobacteria is linked to environmental adaptation.</title>
        <authorList>
            <person name="Zhou Z."/>
            <person name="Tran P.Q."/>
            <person name="Kieft K."/>
            <person name="Anantharaman K."/>
        </authorList>
    </citation>
    <scope>NUCLEOTIDE SEQUENCE [LARGE SCALE GENOMIC DNA]</scope>
</reference>
<name>A0A7J4GTV6_9ARCH</name>
<dbReference type="AlphaFoldDB" id="A0A7J4GTV6"/>
<dbReference type="GO" id="GO:0015990">
    <property type="term" value="P:electron transport coupled proton transport"/>
    <property type="evidence" value="ECO:0007669"/>
    <property type="project" value="TreeGrafter"/>
</dbReference>
<feature type="transmembrane region" description="Helical" evidence="5">
    <location>
        <begin position="319"/>
        <end position="344"/>
    </location>
</feature>
<dbReference type="InterPro" id="IPR003945">
    <property type="entry name" value="NU5C-like"/>
</dbReference>
<protein>
    <submittedName>
        <fullName evidence="8">NADH-quinone oxidoreductase subunit L</fullName>
        <ecNumber evidence="8">1.6.5.-</ecNumber>
    </submittedName>
</protein>
<dbReference type="PRINTS" id="PR01434">
    <property type="entry name" value="NADHDHGNASE5"/>
</dbReference>
<dbReference type="NCBIfam" id="TIGR01974">
    <property type="entry name" value="NDH_I_L"/>
    <property type="match status" value="1"/>
</dbReference>
<evidence type="ECO:0000256" key="2">
    <source>
        <dbReference type="ARBA" id="ARBA00022692"/>
    </source>
</evidence>
<dbReference type="EMBL" id="DUCX01000014">
    <property type="protein sequence ID" value="HIF36960.1"/>
    <property type="molecule type" value="Genomic_DNA"/>
</dbReference>